<protein>
    <submittedName>
        <fullName evidence="1">Uncharacterized protein</fullName>
    </submittedName>
</protein>
<reference evidence="1" key="1">
    <citation type="journal article" date="2014" name="Int. J. Syst. Evol. Microbiol.">
        <title>Complete genome sequence of Corynebacterium casei LMG S-19264T (=DSM 44701T), isolated from a smear-ripened cheese.</title>
        <authorList>
            <consortium name="US DOE Joint Genome Institute (JGI-PGF)"/>
            <person name="Walter F."/>
            <person name="Albersmeier A."/>
            <person name="Kalinowski J."/>
            <person name="Ruckert C."/>
        </authorList>
    </citation>
    <scope>NUCLEOTIDE SEQUENCE</scope>
    <source>
        <strain evidence="1">KCTC 42651</strain>
    </source>
</reference>
<reference evidence="1" key="2">
    <citation type="submission" date="2020-09" db="EMBL/GenBank/DDBJ databases">
        <authorList>
            <person name="Sun Q."/>
            <person name="Kim S."/>
        </authorList>
    </citation>
    <scope>NUCLEOTIDE SEQUENCE</scope>
    <source>
        <strain evidence="1">KCTC 42651</strain>
    </source>
</reference>
<comment type="caution">
    <text evidence="1">The sequence shown here is derived from an EMBL/GenBank/DDBJ whole genome shotgun (WGS) entry which is preliminary data.</text>
</comment>
<organism evidence="1 2">
    <name type="scientific">Thalassobaculum fulvum</name>
    <dbReference type="NCBI Taxonomy" id="1633335"/>
    <lineage>
        <taxon>Bacteria</taxon>
        <taxon>Pseudomonadati</taxon>
        <taxon>Pseudomonadota</taxon>
        <taxon>Alphaproteobacteria</taxon>
        <taxon>Rhodospirillales</taxon>
        <taxon>Thalassobaculaceae</taxon>
        <taxon>Thalassobaculum</taxon>
    </lineage>
</organism>
<dbReference type="AlphaFoldDB" id="A0A918XQB2"/>
<accession>A0A918XQB2</accession>
<evidence type="ECO:0000313" key="2">
    <source>
        <dbReference type="Proteomes" id="UP000630353"/>
    </source>
</evidence>
<keyword evidence="2" id="KW-1185">Reference proteome</keyword>
<gene>
    <name evidence="1" type="ORF">GCM10017083_10590</name>
</gene>
<name>A0A918XQB2_9PROT</name>
<sequence>MNTRVAEVSPMSRRRLSISAHRLLSVMPSRRAIVSIASHICGSSRMLVRRPPTVTFRLSRIEDLSSDADKFGPTILSWRESRRLSSRYVSNATDLWPMQPFNV</sequence>
<dbReference type="EMBL" id="BMZS01000002">
    <property type="protein sequence ID" value="GHD43914.1"/>
    <property type="molecule type" value="Genomic_DNA"/>
</dbReference>
<proteinExistence type="predicted"/>
<dbReference type="Proteomes" id="UP000630353">
    <property type="component" value="Unassembled WGS sequence"/>
</dbReference>
<evidence type="ECO:0000313" key="1">
    <source>
        <dbReference type="EMBL" id="GHD43914.1"/>
    </source>
</evidence>